<reference evidence="2" key="2">
    <citation type="submission" date="2015-01" db="EMBL/GenBank/DDBJ databases">
        <title>Evolutionary Origins and Diversification of the Mycorrhizal Mutualists.</title>
        <authorList>
            <consortium name="DOE Joint Genome Institute"/>
            <consortium name="Mycorrhizal Genomics Consortium"/>
            <person name="Kohler A."/>
            <person name="Kuo A."/>
            <person name="Nagy L.G."/>
            <person name="Floudas D."/>
            <person name="Copeland A."/>
            <person name="Barry K.W."/>
            <person name="Cichocki N."/>
            <person name="Veneault-Fourrey C."/>
            <person name="LaButti K."/>
            <person name="Lindquist E.A."/>
            <person name="Lipzen A."/>
            <person name="Lundell T."/>
            <person name="Morin E."/>
            <person name="Murat C."/>
            <person name="Riley R."/>
            <person name="Ohm R."/>
            <person name="Sun H."/>
            <person name="Tunlid A."/>
            <person name="Henrissat B."/>
            <person name="Grigoriev I.V."/>
            <person name="Hibbett D.S."/>
            <person name="Martin F."/>
        </authorList>
    </citation>
    <scope>NUCLEOTIDE SEQUENCE [LARGE SCALE GENOMIC DNA]</scope>
    <source>
        <strain evidence="2">F 1598</strain>
    </source>
</reference>
<evidence type="ECO:0000313" key="2">
    <source>
        <dbReference type="Proteomes" id="UP000054166"/>
    </source>
</evidence>
<accession>A0A0C3F3J3</accession>
<evidence type="ECO:0000313" key="1">
    <source>
        <dbReference type="EMBL" id="KIM79345.1"/>
    </source>
</evidence>
<organism evidence="1 2">
    <name type="scientific">Piloderma croceum (strain F 1598)</name>
    <dbReference type="NCBI Taxonomy" id="765440"/>
    <lineage>
        <taxon>Eukaryota</taxon>
        <taxon>Fungi</taxon>
        <taxon>Dikarya</taxon>
        <taxon>Basidiomycota</taxon>
        <taxon>Agaricomycotina</taxon>
        <taxon>Agaricomycetes</taxon>
        <taxon>Agaricomycetidae</taxon>
        <taxon>Atheliales</taxon>
        <taxon>Atheliaceae</taxon>
        <taxon>Piloderma</taxon>
    </lineage>
</organism>
<dbReference type="EMBL" id="KN833010">
    <property type="protein sequence ID" value="KIM79345.1"/>
    <property type="molecule type" value="Genomic_DNA"/>
</dbReference>
<dbReference type="HOGENOM" id="CLU_2886640_0_0_1"/>
<dbReference type="Proteomes" id="UP000054166">
    <property type="component" value="Unassembled WGS sequence"/>
</dbReference>
<gene>
    <name evidence="1" type="ORF">PILCRDRAFT_823592</name>
</gene>
<reference evidence="1 2" key="1">
    <citation type="submission" date="2014-04" db="EMBL/GenBank/DDBJ databases">
        <authorList>
            <consortium name="DOE Joint Genome Institute"/>
            <person name="Kuo A."/>
            <person name="Tarkka M."/>
            <person name="Buscot F."/>
            <person name="Kohler A."/>
            <person name="Nagy L.G."/>
            <person name="Floudas D."/>
            <person name="Copeland A."/>
            <person name="Barry K.W."/>
            <person name="Cichocki N."/>
            <person name="Veneault-Fourrey C."/>
            <person name="LaButti K."/>
            <person name="Lindquist E.A."/>
            <person name="Lipzen A."/>
            <person name="Lundell T."/>
            <person name="Morin E."/>
            <person name="Murat C."/>
            <person name="Sun H."/>
            <person name="Tunlid A."/>
            <person name="Henrissat B."/>
            <person name="Grigoriev I.V."/>
            <person name="Hibbett D.S."/>
            <person name="Martin F."/>
            <person name="Nordberg H.P."/>
            <person name="Cantor M.N."/>
            <person name="Hua S.X."/>
        </authorList>
    </citation>
    <scope>NUCLEOTIDE SEQUENCE [LARGE SCALE GENOMIC DNA]</scope>
    <source>
        <strain evidence="1 2">F 1598</strain>
    </source>
</reference>
<dbReference type="InParanoid" id="A0A0C3F3J3"/>
<protein>
    <submittedName>
        <fullName evidence="1">Uncharacterized protein</fullName>
    </submittedName>
</protein>
<dbReference type="AlphaFoldDB" id="A0A0C3F3J3"/>
<sequence length="63" mass="6509">MDAFSIINFFTKASDVIFEPSTNEETGSGGSGNGYGAVTREVVDQTPVNEETGGTTGAFCVVV</sequence>
<proteinExistence type="predicted"/>
<keyword evidence="2" id="KW-1185">Reference proteome</keyword>
<name>A0A0C3F3J3_PILCF</name>